<organism evidence="2 3">
    <name type="scientific">Kingdonia uniflora</name>
    <dbReference type="NCBI Taxonomy" id="39325"/>
    <lineage>
        <taxon>Eukaryota</taxon>
        <taxon>Viridiplantae</taxon>
        <taxon>Streptophyta</taxon>
        <taxon>Embryophyta</taxon>
        <taxon>Tracheophyta</taxon>
        <taxon>Spermatophyta</taxon>
        <taxon>Magnoliopsida</taxon>
        <taxon>Ranunculales</taxon>
        <taxon>Circaeasteraceae</taxon>
        <taxon>Kingdonia</taxon>
    </lineage>
</organism>
<name>A0A7J7MQ19_9MAGN</name>
<feature type="region of interest" description="Disordered" evidence="1">
    <location>
        <begin position="53"/>
        <end position="89"/>
    </location>
</feature>
<comment type="caution">
    <text evidence="2">The sequence shown here is derived from an EMBL/GenBank/DDBJ whole genome shotgun (WGS) entry which is preliminary data.</text>
</comment>
<evidence type="ECO:0000313" key="2">
    <source>
        <dbReference type="EMBL" id="KAF6156934.1"/>
    </source>
</evidence>
<feature type="compositionally biased region" description="Basic and acidic residues" evidence="1">
    <location>
        <begin position="62"/>
        <end position="89"/>
    </location>
</feature>
<gene>
    <name evidence="2" type="ORF">GIB67_039695</name>
</gene>
<reference evidence="2 3" key="1">
    <citation type="journal article" date="2020" name="IScience">
        <title>Genome Sequencing of the Endangered Kingdonia uniflora (Circaeasteraceae, Ranunculales) Reveals Potential Mechanisms of Evolutionary Specialization.</title>
        <authorList>
            <person name="Sun Y."/>
            <person name="Deng T."/>
            <person name="Zhang A."/>
            <person name="Moore M.J."/>
            <person name="Landis J.B."/>
            <person name="Lin N."/>
            <person name="Zhang H."/>
            <person name="Zhang X."/>
            <person name="Huang J."/>
            <person name="Zhang X."/>
            <person name="Sun H."/>
            <person name="Wang H."/>
        </authorList>
    </citation>
    <scope>NUCLEOTIDE SEQUENCE [LARGE SCALE GENOMIC DNA]</scope>
    <source>
        <strain evidence="2">TB1705</strain>
        <tissue evidence="2">Leaf</tissue>
    </source>
</reference>
<evidence type="ECO:0000313" key="3">
    <source>
        <dbReference type="Proteomes" id="UP000541444"/>
    </source>
</evidence>
<dbReference type="EMBL" id="JACGCM010001289">
    <property type="protein sequence ID" value="KAF6156934.1"/>
    <property type="molecule type" value="Genomic_DNA"/>
</dbReference>
<sequence length="89" mass="10042">TMMVAEVAKIDIVFFNQEKVAGEDYHAIAYQITVISVGEQTMKVAKTEVVISHQEEDVDEASQTKESKEEVKQIKEEVVEGNNDDNRNL</sequence>
<evidence type="ECO:0000256" key="1">
    <source>
        <dbReference type="SAM" id="MobiDB-lite"/>
    </source>
</evidence>
<protein>
    <submittedName>
        <fullName evidence="2">Uncharacterized protein</fullName>
    </submittedName>
</protein>
<keyword evidence="3" id="KW-1185">Reference proteome</keyword>
<proteinExistence type="predicted"/>
<accession>A0A7J7MQ19</accession>
<feature type="non-terminal residue" evidence="2">
    <location>
        <position position="89"/>
    </location>
</feature>
<dbReference type="AlphaFoldDB" id="A0A7J7MQ19"/>
<dbReference type="Proteomes" id="UP000541444">
    <property type="component" value="Unassembled WGS sequence"/>
</dbReference>